<sequence>MAATRLLPPQDYADRLVGAVHRLPSTPIAIGDAHGRVLAEDVTARYSLPGFDNSAMDGYAVRAADVPAPGTTLPVAGVIPAGDTRQVRLEPGTAWQIMTGAAVPDGADAIVQVEHTDGGTEQVRFEVAAVAGRSIRAAGGDVQAGALVLPAGTRIGARHVPVLAASGRAEVPVVPLPKVALISTGDELRSPGEELDHGQIIDTNGPMLAALVRQAGFEVARVDRCGDTGDAVRDAVDAALAAGADAIITSGGVSAGAFEPLKAAFEGGTEVEFSKIAMQPGKPQGFGFVRTDVPLFALPGNPVSSLVSFVVFVAPALRVMAGRSPQIGWMTATVADGWRTPDERTQLARVRLEHRGDGHFATASGGPGSHLMGGLSTADGLAWIDAEVDEVRAGDRIRIIGLDGEFV</sequence>
<dbReference type="RefSeq" id="WP_170144005.1">
    <property type="nucleotide sequence ID" value="NZ_QTUA01000001.1"/>
</dbReference>
<comment type="function">
    <text evidence="2 11">Catalyzes the insertion of molybdate into adenylated molybdopterin with the concomitant release of AMP.</text>
</comment>
<reference evidence="13 14" key="1">
    <citation type="submission" date="2018-08" db="EMBL/GenBank/DDBJ databases">
        <title>Sequencing the genomes of 1000 actinobacteria strains.</title>
        <authorList>
            <person name="Klenk H.-P."/>
        </authorList>
    </citation>
    <scope>NUCLEOTIDE SEQUENCE [LARGE SCALE GENOMIC DNA]</scope>
    <source>
        <strain evidence="13 14">DSM 22967</strain>
    </source>
</reference>
<protein>
    <recommendedName>
        <fullName evidence="11">Molybdopterin molybdenumtransferase</fullName>
        <ecNumber evidence="11">2.10.1.1</ecNumber>
    </recommendedName>
</protein>
<dbReference type="SUPFAM" id="SSF63867">
    <property type="entry name" value="MoeA C-terminal domain-like"/>
    <property type="match status" value="1"/>
</dbReference>
<dbReference type="Gene3D" id="2.170.190.11">
    <property type="entry name" value="Molybdopterin biosynthesis moea protein, domain 3"/>
    <property type="match status" value="1"/>
</dbReference>
<dbReference type="PANTHER" id="PTHR10192">
    <property type="entry name" value="MOLYBDOPTERIN BIOSYNTHESIS PROTEIN"/>
    <property type="match status" value="1"/>
</dbReference>
<dbReference type="InterPro" id="IPR005110">
    <property type="entry name" value="MoeA_linker/N"/>
</dbReference>
<keyword evidence="6 11" id="KW-0808">Transferase</keyword>
<dbReference type="AlphaFoldDB" id="A0A3D9UQH0"/>
<evidence type="ECO:0000256" key="6">
    <source>
        <dbReference type="ARBA" id="ARBA00022679"/>
    </source>
</evidence>
<keyword evidence="8 11" id="KW-0460">Magnesium</keyword>
<dbReference type="InterPro" id="IPR036425">
    <property type="entry name" value="MoaB/Mog-like_dom_sf"/>
</dbReference>
<evidence type="ECO:0000256" key="1">
    <source>
        <dbReference type="ARBA" id="ARBA00001946"/>
    </source>
</evidence>
<dbReference type="InterPro" id="IPR038987">
    <property type="entry name" value="MoeA-like"/>
</dbReference>
<comment type="pathway">
    <text evidence="3 11">Cofactor biosynthesis; molybdopterin biosynthesis.</text>
</comment>
<dbReference type="Pfam" id="PF00994">
    <property type="entry name" value="MoCF_biosynth"/>
    <property type="match status" value="1"/>
</dbReference>
<evidence type="ECO:0000256" key="3">
    <source>
        <dbReference type="ARBA" id="ARBA00005046"/>
    </source>
</evidence>
<dbReference type="NCBIfam" id="NF045515">
    <property type="entry name" value="Glp_gephyrin"/>
    <property type="match status" value="1"/>
</dbReference>
<accession>A0A3D9UQH0</accession>
<evidence type="ECO:0000313" key="14">
    <source>
        <dbReference type="Proteomes" id="UP000256253"/>
    </source>
</evidence>
<dbReference type="NCBIfam" id="TIGR00177">
    <property type="entry name" value="molyb_syn"/>
    <property type="match status" value="1"/>
</dbReference>
<dbReference type="GO" id="GO:0061599">
    <property type="term" value="F:molybdopterin molybdotransferase activity"/>
    <property type="evidence" value="ECO:0007669"/>
    <property type="project" value="UniProtKB-UniRule"/>
</dbReference>
<evidence type="ECO:0000256" key="4">
    <source>
        <dbReference type="ARBA" id="ARBA00010763"/>
    </source>
</evidence>
<dbReference type="Gene3D" id="3.90.105.10">
    <property type="entry name" value="Molybdopterin biosynthesis moea protein, domain 2"/>
    <property type="match status" value="1"/>
</dbReference>
<proteinExistence type="inferred from homology"/>
<evidence type="ECO:0000256" key="10">
    <source>
        <dbReference type="ARBA" id="ARBA00047317"/>
    </source>
</evidence>
<dbReference type="Proteomes" id="UP000256253">
    <property type="component" value="Unassembled WGS sequence"/>
</dbReference>
<dbReference type="Gene3D" id="3.40.980.10">
    <property type="entry name" value="MoaB/Mog-like domain"/>
    <property type="match status" value="1"/>
</dbReference>
<keyword evidence="9 11" id="KW-0501">Molybdenum cofactor biosynthesis</keyword>
<evidence type="ECO:0000256" key="11">
    <source>
        <dbReference type="RuleBase" id="RU365090"/>
    </source>
</evidence>
<dbReference type="FunFam" id="2.170.190.11:FF:000001">
    <property type="entry name" value="Molybdopterin molybdenumtransferase"/>
    <property type="match status" value="1"/>
</dbReference>
<keyword evidence="7 11" id="KW-0479">Metal-binding</keyword>
<dbReference type="SMART" id="SM00852">
    <property type="entry name" value="MoCF_biosynth"/>
    <property type="match status" value="1"/>
</dbReference>
<dbReference type="UniPathway" id="UPA00344"/>
<name>A0A3D9UQH0_9MICO</name>
<dbReference type="GO" id="GO:0005829">
    <property type="term" value="C:cytosol"/>
    <property type="evidence" value="ECO:0007669"/>
    <property type="project" value="TreeGrafter"/>
</dbReference>
<dbReference type="FunFam" id="3.40.980.10:FF:000004">
    <property type="entry name" value="Molybdopterin molybdenumtransferase"/>
    <property type="match status" value="1"/>
</dbReference>
<dbReference type="PANTHER" id="PTHR10192:SF5">
    <property type="entry name" value="GEPHYRIN"/>
    <property type="match status" value="1"/>
</dbReference>
<evidence type="ECO:0000256" key="8">
    <source>
        <dbReference type="ARBA" id="ARBA00022842"/>
    </source>
</evidence>
<dbReference type="InterPro" id="IPR036135">
    <property type="entry name" value="MoeA_linker/N_sf"/>
</dbReference>
<feature type="domain" description="MoaB/Mog" evidence="12">
    <location>
        <begin position="180"/>
        <end position="319"/>
    </location>
</feature>
<dbReference type="SUPFAM" id="SSF53218">
    <property type="entry name" value="Molybdenum cofactor biosynthesis proteins"/>
    <property type="match status" value="1"/>
</dbReference>
<gene>
    <name evidence="13" type="ORF">DFJ65_1227</name>
</gene>
<evidence type="ECO:0000256" key="7">
    <source>
        <dbReference type="ARBA" id="ARBA00022723"/>
    </source>
</evidence>
<evidence type="ECO:0000256" key="2">
    <source>
        <dbReference type="ARBA" id="ARBA00002901"/>
    </source>
</evidence>
<comment type="cofactor">
    <cofactor evidence="1 11">
        <name>Mg(2+)</name>
        <dbReference type="ChEBI" id="CHEBI:18420"/>
    </cofactor>
</comment>
<dbReference type="Gene3D" id="2.40.340.10">
    <property type="entry name" value="MoeA, C-terminal, domain IV"/>
    <property type="match status" value="1"/>
</dbReference>
<evidence type="ECO:0000259" key="12">
    <source>
        <dbReference type="SMART" id="SM00852"/>
    </source>
</evidence>
<comment type="catalytic activity">
    <reaction evidence="10">
        <text>adenylyl-molybdopterin + molybdate = Mo-molybdopterin + AMP + H(+)</text>
        <dbReference type="Rhea" id="RHEA:35047"/>
        <dbReference type="ChEBI" id="CHEBI:15378"/>
        <dbReference type="ChEBI" id="CHEBI:36264"/>
        <dbReference type="ChEBI" id="CHEBI:62727"/>
        <dbReference type="ChEBI" id="CHEBI:71302"/>
        <dbReference type="ChEBI" id="CHEBI:456215"/>
        <dbReference type="EC" id="2.10.1.1"/>
    </reaction>
</comment>
<dbReference type="GO" id="GO:0046872">
    <property type="term" value="F:metal ion binding"/>
    <property type="evidence" value="ECO:0007669"/>
    <property type="project" value="UniProtKB-UniRule"/>
</dbReference>
<dbReference type="Pfam" id="PF03454">
    <property type="entry name" value="MoeA_C"/>
    <property type="match status" value="1"/>
</dbReference>
<organism evidence="13 14">
    <name type="scientific">Calidifontibacter indicus</name>
    <dbReference type="NCBI Taxonomy" id="419650"/>
    <lineage>
        <taxon>Bacteria</taxon>
        <taxon>Bacillati</taxon>
        <taxon>Actinomycetota</taxon>
        <taxon>Actinomycetes</taxon>
        <taxon>Micrococcales</taxon>
        <taxon>Dermacoccaceae</taxon>
        <taxon>Calidifontibacter</taxon>
    </lineage>
</organism>
<dbReference type="InterPro" id="IPR005111">
    <property type="entry name" value="MoeA_C_domain_IV"/>
</dbReference>
<evidence type="ECO:0000256" key="5">
    <source>
        <dbReference type="ARBA" id="ARBA00022505"/>
    </source>
</evidence>
<dbReference type="InterPro" id="IPR036688">
    <property type="entry name" value="MoeA_C_domain_IV_sf"/>
</dbReference>
<comment type="caution">
    <text evidence="13">The sequence shown here is derived from an EMBL/GenBank/DDBJ whole genome shotgun (WGS) entry which is preliminary data.</text>
</comment>
<dbReference type="Pfam" id="PF03453">
    <property type="entry name" value="MoeA_N"/>
    <property type="match status" value="1"/>
</dbReference>
<dbReference type="InterPro" id="IPR001453">
    <property type="entry name" value="MoaB/Mog_dom"/>
</dbReference>
<keyword evidence="14" id="KW-1185">Reference proteome</keyword>
<dbReference type="SUPFAM" id="SSF63882">
    <property type="entry name" value="MoeA N-terminal region -like"/>
    <property type="match status" value="1"/>
</dbReference>
<keyword evidence="5 11" id="KW-0500">Molybdenum</keyword>
<evidence type="ECO:0000313" key="13">
    <source>
        <dbReference type="EMBL" id="REF30230.1"/>
    </source>
</evidence>
<evidence type="ECO:0000256" key="9">
    <source>
        <dbReference type="ARBA" id="ARBA00023150"/>
    </source>
</evidence>
<dbReference type="CDD" id="cd00887">
    <property type="entry name" value="MoeA"/>
    <property type="match status" value="1"/>
</dbReference>
<dbReference type="EC" id="2.10.1.1" evidence="11"/>
<dbReference type="EMBL" id="QTUA01000001">
    <property type="protein sequence ID" value="REF30230.1"/>
    <property type="molecule type" value="Genomic_DNA"/>
</dbReference>
<dbReference type="GO" id="GO:0006777">
    <property type="term" value="P:Mo-molybdopterin cofactor biosynthetic process"/>
    <property type="evidence" value="ECO:0007669"/>
    <property type="project" value="UniProtKB-UniRule"/>
</dbReference>
<comment type="similarity">
    <text evidence="4 11">Belongs to the MoeA family.</text>
</comment>